<dbReference type="EMBL" id="CALLCH030000015">
    <property type="protein sequence ID" value="CAI4217009.1"/>
    <property type="molecule type" value="Genomic_DNA"/>
</dbReference>
<comment type="caution">
    <text evidence="2">The sequence shown here is derived from an EMBL/GenBank/DDBJ whole genome shotgun (WGS) entry which is preliminary data.</text>
</comment>
<protein>
    <submittedName>
        <fullName evidence="2">Uncharacterized protein</fullName>
    </submittedName>
</protein>
<dbReference type="OrthoDB" id="504170at2759"/>
<reference evidence="2" key="1">
    <citation type="submission" date="2022-11" db="EMBL/GenBank/DDBJ databases">
        <authorList>
            <person name="Scott C."/>
            <person name="Bruce N."/>
        </authorList>
    </citation>
    <scope>NUCLEOTIDE SEQUENCE</scope>
</reference>
<name>A0A9P1H586_9PEZI</name>
<evidence type="ECO:0000313" key="2">
    <source>
        <dbReference type="EMBL" id="CAI4217009.1"/>
    </source>
</evidence>
<gene>
    <name evidence="2" type="ORF">PPNO1_LOCUS6652</name>
</gene>
<accession>A0A9P1H586</accession>
<dbReference type="Proteomes" id="UP000838763">
    <property type="component" value="Unassembled WGS sequence"/>
</dbReference>
<keyword evidence="3" id="KW-1185">Reference proteome</keyword>
<organism evidence="2 3">
    <name type="scientific">Parascedosporium putredinis</name>
    <dbReference type="NCBI Taxonomy" id="1442378"/>
    <lineage>
        <taxon>Eukaryota</taxon>
        <taxon>Fungi</taxon>
        <taxon>Dikarya</taxon>
        <taxon>Ascomycota</taxon>
        <taxon>Pezizomycotina</taxon>
        <taxon>Sordariomycetes</taxon>
        <taxon>Hypocreomycetidae</taxon>
        <taxon>Microascales</taxon>
        <taxon>Microascaceae</taxon>
        <taxon>Parascedosporium</taxon>
    </lineage>
</organism>
<feature type="region of interest" description="Disordered" evidence="1">
    <location>
        <begin position="181"/>
        <end position="215"/>
    </location>
</feature>
<evidence type="ECO:0000256" key="1">
    <source>
        <dbReference type="SAM" id="MobiDB-lite"/>
    </source>
</evidence>
<dbReference type="AlphaFoldDB" id="A0A9P1H586"/>
<evidence type="ECO:0000313" key="3">
    <source>
        <dbReference type="Proteomes" id="UP000838763"/>
    </source>
</evidence>
<sequence>MAEFSDGLDSIPDTLPTEGIIVPLQDDPNHNRVVGLIESAPDSAVTNVSLPIADSMMSWGRGPENTHMYEPKTEVRVPKCAFKILLYKEGFDAARDRHPHPWLRAQQDDESFAFYICTKATNGIWVNNQHLLSHDAKKPASPAHHWMRLYNGDQIIVWGSLDADKTKVTFRCFWGASEADRPESEQVPAPCTPGSPAASTRYASRPSGARGPTTCTASRWTWPSASTPSGRGTVFLKRASSHWDIPKSRVLSSASYQMLGPTQ</sequence>
<proteinExistence type="predicted"/>